<dbReference type="SUPFAM" id="SSF48726">
    <property type="entry name" value="Immunoglobulin"/>
    <property type="match status" value="3"/>
</dbReference>
<dbReference type="InterPro" id="IPR036179">
    <property type="entry name" value="Ig-like_dom_sf"/>
</dbReference>
<feature type="signal peptide" evidence="2">
    <location>
        <begin position="1"/>
        <end position="26"/>
    </location>
</feature>
<evidence type="ECO:0000256" key="1">
    <source>
        <dbReference type="ARBA" id="ARBA00023319"/>
    </source>
</evidence>
<dbReference type="SMART" id="SM00409">
    <property type="entry name" value="IG"/>
    <property type="match status" value="2"/>
</dbReference>
<sequence>MRLSHPSLYILLCVFFLTLLPDLTLISVSYSPARVKTALEGSKVHLECGVITSDPDVKVEWILPDLSLVEEANEKIEISEKGGLVILNGSLADSGVYHCMIRSKAGVDLMPLRLSIKQRSLGPTAFNGQKVTVEKGKSLSLHCDVASVQPSQTLWYMPKNQVLHPTQKTKKAEVFANGTLAVRKLTLEDAGEYSCLASNLYGVDMLSHVVEISSDGTLVLNKVTLADEGKYTCVARNSAGDDVKDMKIEVESQEPFINAQAGCHFRQRNIPVQSLQLFWFVNTVLPGGGDGVPSTNHQ</sequence>
<dbReference type="CDD" id="cd00096">
    <property type="entry name" value="Ig"/>
    <property type="match status" value="1"/>
</dbReference>
<reference evidence="4" key="3">
    <citation type="submission" date="2025-09" db="UniProtKB">
        <authorList>
            <consortium name="Ensembl"/>
        </authorList>
    </citation>
    <scope>IDENTIFICATION</scope>
</reference>
<dbReference type="Pfam" id="PF13927">
    <property type="entry name" value="Ig_3"/>
    <property type="match status" value="1"/>
</dbReference>
<dbReference type="InterPro" id="IPR007110">
    <property type="entry name" value="Ig-like_dom"/>
</dbReference>
<reference evidence="4" key="2">
    <citation type="submission" date="2025-08" db="UniProtKB">
        <authorList>
            <consortium name="Ensembl"/>
        </authorList>
    </citation>
    <scope>IDENTIFICATION</scope>
</reference>
<dbReference type="Pfam" id="PF07679">
    <property type="entry name" value="I-set"/>
    <property type="match status" value="2"/>
</dbReference>
<keyword evidence="1" id="KW-0393">Immunoglobulin domain</keyword>
<feature type="domain" description="Ig-like" evidence="3">
    <location>
        <begin position="123"/>
        <end position="213"/>
    </location>
</feature>
<evidence type="ECO:0000313" key="4">
    <source>
        <dbReference type="Ensembl" id="ENSSFAP00005005759.1"/>
    </source>
</evidence>
<dbReference type="PANTHER" id="PTHR10075:SF14">
    <property type="entry name" value="CELL ADHESION MOLECULE DSCAM2-RELATED"/>
    <property type="match status" value="1"/>
</dbReference>
<dbReference type="InterPro" id="IPR013783">
    <property type="entry name" value="Ig-like_fold"/>
</dbReference>
<feature type="domain" description="Ig-like" evidence="3">
    <location>
        <begin position="21"/>
        <end position="115"/>
    </location>
</feature>
<keyword evidence="2" id="KW-0732">Signal</keyword>
<organism evidence="4 5">
    <name type="scientific">Salarias fasciatus</name>
    <name type="common">Jewelled blenny</name>
    <name type="synonym">Blennius fasciatus</name>
    <dbReference type="NCBI Taxonomy" id="181472"/>
    <lineage>
        <taxon>Eukaryota</taxon>
        <taxon>Metazoa</taxon>
        <taxon>Chordata</taxon>
        <taxon>Craniata</taxon>
        <taxon>Vertebrata</taxon>
        <taxon>Euteleostomi</taxon>
        <taxon>Actinopterygii</taxon>
        <taxon>Neopterygii</taxon>
        <taxon>Teleostei</taxon>
        <taxon>Neoteleostei</taxon>
        <taxon>Acanthomorphata</taxon>
        <taxon>Ovalentaria</taxon>
        <taxon>Blenniimorphae</taxon>
        <taxon>Blenniiformes</taxon>
        <taxon>Blennioidei</taxon>
        <taxon>Blenniidae</taxon>
        <taxon>Salariinae</taxon>
        <taxon>Salarias</taxon>
    </lineage>
</organism>
<feature type="chain" id="PRO_5025616179" description="Ig-like domain-containing protein" evidence="2">
    <location>
        <begin position="27"/>
        <end position="298"/>
    </location>
</feature>
<dbReference type="InterPro" id="IPR003599">
    <property type="entry name" value="Ig_sub"/>
</dbReference>
<dbReference type="InterPro" id="IPR003598">
    <property type="entry name" value="Ig_sub2"/>
</dbReference>
<dbReference type="AlphaFoldDB" id="A0A672G3T5"/>
<dbReference type="PROSITE" id="PS50835">
    <property type="entry name" value="IG_LIKE"/>
    <property type="match status" value="2"/>
</dbReference>
<dbReference type="Gene3D" id="2.60.40.10">
    <property type="entry name" value="Immunoglobulins"/>
    <property type="match status" value="3"/>
</dbReference>
<proteinExistence type="predicted"/>
<keyword evidence="5" id="KW-1185">Reference proteome</keyword>
<evidence type="ECO:0000313" key="5">
    <source>
        <dbReference type="Proteomes" id="UP000472267"/>
    </source>
</evidence>
<protein>
    <recommendedName>
        <fullName evidence="3">Ig-like domain-containing protein</fullName>
    </recommendedName>
</protein>
<evidence type="ECO:0000256" key="2">
    <source>
        <dbReference type="SAM" id="SignalP"/>
    </source>
</evidence>
<dbReference type="SMART" id="SM00408">
    <property type="entry name" value="IGc2"/>
    <property type="match status" value="3"/>
</dbReference>
<dbReference type="PANTHER" id="PTHR10075">
    <property type="entry name" value="BASIGIN RELATED"/>
    <property type="match status" value="1"/>
</dbReference>
<evidence type="ECO:0000259" key="3">
    <source>
        <dbReference type="PROSITE" id="PS50835"/>
    </source>
</evidence>
<accession>A0A672G3T5</accession>
<dbReference type="Proteomes" id="UP000472267">
    <property type="component" value="Chromosome 2"/>
</dbReference>
<dbReference type="InterPro" id="IPR013098">
    <property type="entry name" value="Ig_I-set"/>
</dbReference>
<reference evidence="4" key="1">
    <citation type="submission" date="2019-06" db="EMBL/GenBank/DDBJ databases">
        <authorList>
            <consortium name="Wellcome Sanger Institute Data Sharing"/>
        </authorList>
    </citation>
    <scope>NUCLEOTIDE SEQUENCE [LARGE SCALE GENOMIC DNA]</scope>
</reference>
<name>A0A672G3T5_SALFA</name>
<dbReference type="Ensembl" id="ENSSFAT00005006073.1">
    <property type="protein sequence ID" value="ENSSFAP00005005759.1"/>
    <property type="gene ID" value="ENSSFAG00005003570.1"/>
</dbReference>